<evidence type="ECO:0000256" key="2">
    <source>
        <dbReference type="SAM" id="MobiDB-lite"/>
    </source>
</evidence>
<feature type="coiled-coil region" evidence="1">
    <location>
        <begin position="213"/>
        <end position="247"/>
    </location>
</feature>
<reference evidence="3" key="1">
    <citation type="submission" date="2019-03" db="EMBL/GenBank/DDBJ databases">
        <title>Single cell metagenomics reveals metabolic interactions within the superorganism composed of flagellate Streblomastix strix and complex community of Bacteroidetes bacteria on its surface.</title>
        <authorList>
            <person name="Treitli S.C."/>
            <person name="Kolisko M."/>
            <person name="Husnik F."/>
            <person name="Keeling P."/>
            <person name="Hampl V."/>
        </authorList>
    </citation>
    <scope>NUCLEOTIDE SEQUENCE</scope>
    <source>
        <strain evidence="3">STM</strain>
    </source>
</reference>
<dbReference type="Pfam" id="PF01076">
    <property type="entry name" value="Mob_Pre"/>
    <property type="match status" value="1"/>
</dbReference>
<protein>
    <submittedName>
        <fullName evidence="3">Plasmid recombination enzyme</fullName>
    </submittedName>
</protein>
<evidence type="ECO:0000313" key="3">
    <source>
        <dbReference type="EMBL" id="KAA6343407.1"/>
    </source>
</evidence>
<sequence>MGYVVLHLKKAPGNDAGTSAHIERTIHPKNADESRTHLNRELIGFPQSVKNRTEAIQHRIENAGITRKIGKNQVRAIGVMLSGTSEDMKRIEEAGNLNDWCADSVDWLQKTFGADNVVSAVLHRDETTPHIHATVVPIVTGERRKAKEEKSTEGKKKYRKKNPNAARLCADDVMARDKLKGYQDSYAQRMQVYGLQRGIEGSEARHINTQQYYRELYVKNENLKGEIEDLQEQKEATREEVRHVYDLKDEARDKFLAMDEYVRRKDNELTCIGTKLQKAKQEYEPYKAQEELNLIHELFPMMKEQLRIAELCRRIGFTIDAVKQLLRGITIPIHSGKLYSPEHKQYFEVKDTQVKIEKELDNPNKLRLAINGMNIVDWFKQKYKEFQQRIKVNTFNVSKNKGLGL</sequence>
<organism evidence="3">
    <name type="scientific">termite gut metagenome</name>
    <dbReference type="NCBI Taxonomy" id="433724"/>
    <lineage>
        <taxon>unclassified sequences</taxon>
        <taxon>metagenomes</taxon>
        <taxon>organismal metagenomes</taxon>
    </lineage>
</organism>
<dbReference type="EMBL" id="SNRY01000271">
    <property type="protein sequence ID" value="KAA6343407.1"/>
    <property type="molecule type" value="Genomic_DNA"/>
</dbReference>
<feature type="compositionally biased region" description="Basic and acidic residues" evidence="2">
    <location>
        <begin position="142"/>
        <end position="155"/>
    </location>
</feature>
<comment type="caution">
    <text evidence="3">The sequence shown here is derived from an EMBL/GenBank/DDBJ whole genome shotgun (WGS) entry which is preliminary data.</text>
</comment>
<dbReference type="InterPro" id="IPR001668">
    <property type="entry name" value="Mob_Pre"/>
</dbReference>
<name>A0A5J4SBL8_9ZZZZ</name>
<dbReference type="NCBIfam" id="NF041497">
    <property type="entry name" value="MobV"/>
    <property type="match status" value="1"/>
</dbReference>
<dbReference type="Gene3D" id="3.30.930.30">
    <property type="match status" value="1"/>
</dbReference>
<accession>A0A5J4SBL8</accession>
<proteinExistence type="predicted"/>
<dbReference type="CDD" id="cd17242">
    <property type="entry name" value="MobM_relaxase"/>
    <property type="match status" value="1"/>
</dbReference>
<dbReference type="GO" id="GO:0003677">
    <property type="term" value="F:DNA binding"/>
    <property type="evidence" value="ECO:0007669"/>
    <property type="project" value="InterPro"/>
</dbReference>
<keyword evidence="1" id="KW-0175">Coiled coil</keyword>
<gene>
    <name evidence="3" type="ORF">EZS27_008889</name>
</gene>
<evidence type="ECO:0000256" key="1">
    <source>
        <dbReference type="SAM" id="Coils"/>
    </source>
</evidence>
<dbReference type="GO" id="GO:0006310">
    <property type="term" value="P:DNA recombination"/>
    <property type="evidence" value="ECO:0007669"/>
    <property type="project" value="InterPro"/>
</dbReference>
<feature type="region of interest" description="Disordered" evidence="2">
    <location>
        <begin position="142"/>
        <end position="162"/>
    </location>
</feature>
<dbReference type="AlphaFoldDB" id="A0A5J4SBL8"/>